<dbReference type="InterPro" id="IPR053147">
    <property type="entry name" value="Hsp_HslJ-like"/>
</dbReference>
<evidence type="ECO:0000313" key="4">
    <source>
        <dbReference type="Proteomes" id="UP001595783"/>
    </source>
</evidence>
<dbReference type="Gene3D" id="2.40.128.270">
    <property type="match status" value="1"/>
</dbReference>
<dbReference type="InterPro" id="IPR005184">
    <property type="entry name" value="DUF306_Meta_HslJ"/>
</dbReference>
<evidence type="ECO:0000256" key="1">
    <source>
        <dbReference type="SAM" id="MobiDB-lite"/>
    </source>
</evidence>
<reference evidence="4" key="1">
    <citation type="journal article" date="2019" name="Int. J. Syst. Evol. Microbiol.">
        <title>The Global Catalogue of Microorganisms (GCM) 10K type strain sequencing project: providing services to taxonomists for standard genome sequencing and annotation.</title>
        <authorList>
            <consortium name="The Broad Institute Genomics Platform"/>
            <consortium name="The Broad Institute Genome Sequencing Center for Infectious Disease"/>
            <person name="Wu L."/>
            <person name="Ma J."/>
        </authorList>
    </citation>
    <scope>NUCLEOTIDE SEQUENCE [LARGE SCALE GENOMIC DNA]</scope>
    <source>
        <strain evidence="4">CCUG 53816</strain>
    </source>
</reference>
<keyword evidence="4" id="KW-1185">Reference proteome</keyword>
<dbReference type="EMBL" id="JBHRZO010000039">
    <property type="protein sequence ID" value="MFC3848135.1"/>
    <property type="molecule type" value="Genomic_DNA"/>
</dbReference>
<protein>
    <submittedName>
        <fullName evidence="3">META domain-containing protein</fullName>
    </submittedName>
</protein>
<dbReference type="PANTHER" id="PTHR35535:SF1">
    <property type="entry name" value="HEAT SHOCK PROTEIN HSLJ"/>
    <property type="match status" value="1"/>
</dbReference>
<evidence type="ECO:0000259" key="2">
    <source>
        <dbReference type="Pfam" id="PF03724"/>
    </source>
</evidence>
<dbReference type="Pfam" id="PF03724">
    <property type="entry name" value="META"/>
    <property type="match status" value="1"/>
</dbReference>
<evidence type="ECO:0000313" key="3">
    <source>
        <dbReference type="EMBL" id="MFC3848135.1"/>
    </source>
</evidence>
<feature type="compositionally biased region" description="Low complexity" evidence="1">
    <location>
        <begin position="82"/>
        <end position="92"/>
    </location>
</feature>
<dbReference type="PANTHER" id="PTHR35535">
    <property type="entry name" value="HEAT SHOCK PROTEIN HSLJ"/>
    <property type="match status" value="1"/>
</dbReference>
<comment type="caution">
    <text evidence="3">The sequence shown here is derived from an EMBL/GenBank/DDBJ whole genome shotgun (WGS) entry which is preliminary data.</text>
</comment>
<organism evidence="3 4">
    <name type="scientific">Helicobacter baculiformis</name>
    <dbReference type="NCBI Taxonomy" id="427351"/>
    <lineage>
        <taxon>Bacteria</taxon>
        <taxon>Pseudomonadati</taxon>
        <taxon>Campylobacterota</taxon>
        <taxon>Epsilonproteobacteria</taxon>
        <taxon>Campylobacterales</taxon>
        <taxon>Helicobacteraceae</taxon>
        <taxon>Helicobacter</taxon>
    </lineage>
</organism>
<sequence length="250" mass="28463">MREIRGVFGVISRSARLSLSLCFVALLLSGCFLVRFFSKNFNYNHYRIVRVVMDGQSFNVNDLILEALNPQPTPPVQPNPDTPSVTTPQNMPSTPPSTPTPQNKLDLLKAELETKLKNLNAQDLPPDASMIKNDIQRLQEDIARSRHTPKNSKLASAIANSPMGRVEFDQKQLRAYGTAYCNKYFISYAFRDDDHLRIEDKGISRRVCKNEKLMAFELAFYGHLQGLFTITRGKNTLVLDNQKMQIYLQH</sequence>
<feature type="compositionally biased region" description="Pro residues" evidence="1">
    <location>
        <begin position="71"/>
        <end position="81"/>
    </location>
</feature>
<name>A0ABV7ZIV6_9HELI</name>
<gene>
    <name evidence="3" type="ORF">ACFOPX_06310</name>
</gene>
<dbReference type="InterPro" id="IPR038670">
    <property type="entry name" value="HslJ-like_sf"/>
</dbReference>
<proteinExistence type="predicted"/>
<dbReference type="PROSITE" id="PS51257">
    <property type="entry name" value="PROKAR_LIPOPROTEIN"/>
    <property type="match status" value="1"/>
</dbReference>
<dbReference type="RefSeq" id="WP_233708951.1">
    <property type="nucleotide sequence ID" value="NZ_FZMF01000006.1"/>
</dbReference>
<feature type="domain" description="DUF306" evidence="2">
    <location>
        <begin position="159"/>
        <end position="244"/>
    </location>
</feature>
<dbReference type="Proteomes" id="UP001595783">
    <property type="component" value="Unassembled WGS sequence"/>
</dbReference>
<feature type="region of interest" description="Disordered" evidence="1">
    <location>
        <begin position="69"/>
        <end position="101"/>
    </location>
</feature>
<accession>A0ABV7ZIV6</accession>